<evidence type="ECO:0000313" key="5">
    <source>
        <dbReference type="EMBL" id="GAA4179059.1"/>
    </source>
</evidence>
<dbReference type="InterPro" id="IPR036388">
    <property type="entry name" value="WH-like_DNA-bd_sf"/>
</dbReference>
<evidence type="ECO:0000256" key="1">
    <source>
        <dbReference type="ARBA" id="ARBA00023015"/>
    </source>
</evidence>
<dbReference type="SMART" id="SM00418">
    <property type="entry name" value="HTH_ARSR"/>
    <property type="match status" value="1"/>
</dbReference>
<dbReference type="PANTHER" id="PTHR43132:SF2">
    <property type="entry name" value="ARSENICAL RESISTANCE OPERON REPRESSOR ARSR-RELATED"/>
    <property type="match status" value="1"/>
</dbReference>
<sequence>MQHRPSLSDVKSDLFKGLAHPLRIRVLELLSEADDGPLGEVAVAELLAQTGLEASHLSQHLSVLRKYGLVESERRGSQVYYRLAFASVAGLLDAARALLGELLEARGDELAQQLDAHHAGAR</sequence>
<dbReference type="NCBIfam" id="NF033788">
    <property type="entry name" value="HTH_metalloreg"/>
    <property type="match status" value="1"/>
</dbReference>
<evidence type="ECO:0000259" key="4">
    <source>
        <dbReference type="PROSITE" id="PS50987"/>
    </source>
</evidence>
<reference evidence="6" key="1">
    <citation type="journal article" date="2019" name="Int. J. Syst. Evol. Microbiol.">
        <title>The Global Catalogue of Microorganisms (GCM) 10K type strain sequencing project: providing services to taxonomists for standard genome sequencing and annotation.</title>
        <authorList>
            <consortium name="The Broad Institute Genomics Platform"/>
            <consortium name="The Broad Institute Genome Sequencing Center for Infectious Disease"/>
            <person name="Wu L."/>
            <person name="Ma J."/>
        </authorList>
    </citation>
    <scope>NUCLEOTIDE SEQUENCE [LARGE SCALE GENOMIC DNA]</scope>
    <source>
        <strain evidence="6">JCM 17591</strain>
    </source>
</reference>
<dbReference type="InterPro" id="IPR051011">
    <property type="entry name" value="Metal_resp_trans_reg"/>
</dbReference>
<name>A0ABP8A6Y7_9MICO</name>
<feature type="domain" description="HTH arsR-type" evidence="4">
    <location>
        <begin position="3"/>
        <end position="103"/>
    </location>
</feature>
<keyword evidence="2" id="KW-0238">DNA-binding</keyword>
<keyword evidence="1" id="KW-0805">Transcription regulation</keyword>
<dbReference type="SUPFAM" id="SSF46785">
    <property type="entry name" value="Winged helix' DNA-binding domain"/>
    <property type="match status" value="1"/>
</dbReference>
<dbReference type="Pfam" id="PF01022">
    <property type="entry name" value="HTH_5"/>
    <property type="match status" value="1"/>
</dbReference>
<evidence type="ECO:0000256" key="3">
    <source>
        <dbReference type="ARBA" id="ARBA00023163"/>
    </source>
</evidence>
<protein>
    <recommendedName>
        <fullName evidence="4">HTH arsR-type domain-containing protein</fullName>
    </recommendedName>
</protein>
<dbReference type="CDD" id="cd00090">
    <property type="entry name" value="HTH_ARSR"/>
    <property type="match status" value="1"/>
</dbReference>
<dbReference type="RefSeq" id="WP_344756013.1">
    <property type="nucleotide sequence ID" value="NZ_BAABBW010000005.1"/>
</dbReference>
<accession>A0ABP8A6Y7</accession>
<evidence type="ECO:0000313" key="6">
    <source>
        <dbReference type="Proteomes" id="UP001501079"/>
    </source>
</evidence>
<dbReference type="InterPro" id="IPR001845">
    <property type="entry name" value="HTH_ArsR_DNA-bd_dom"/>
</dbReference>
<dbReference type="Proteomes" id="UP001501079">
    <property type="component" value="Unassembled WGS sequence"/>
</dbReference>
<dbReference type="EMBL" id="BAABBW010000005">
    <property type="protein sequence ID" value="GAA4179059.1"/>
    <property type="molecule type" value="Genomic_DNA"/>
</dbReference>
<dbReference type="InterPro" id="IPR011991">
    <property type="entry name" value="ArsR-like_HTH"/>
</dbReference>
<organism evidence="5 6">
    <name type="scientific">Gryllotalpicola koreensis</name>
    <dbReference type="NCBI Taxonomy" id="993086"/>
    <lineage>
        <taxon>Bacteria</taxon>
        <taxon>Bacillati</taxon>
        <taxon>Actinomycetota</taxon>
        <taxon>Actinomycetes</taxon>
        <taxon>Micrococcales</taxon>
        <taxon>Microbacteriaceae</taxon>
        <taxon>Gryllotalpicola</taxon>
    </lineage>
</organism>
<keyword evidence="3" id="KW-0804">Transcription</keyword>
<dbReference type="InterPro" id="IPR036390">
    <property type="entry name" value="WH_DNA-bd_sf"/>
</dbReference>
<gene>
    <name evidence="5" type="ORF">GCM10022287_30730</name>
</gene>
<comment type="caution">
    <text evidence="5">The sequence shown here is derived from an EMBL/GenBank/DDBJ whole genome shotgun (WGS) entry which is preliminary data.</text>
</comment>
<dbReference type="PROSITE" id="PS50987">
    <property type="entry name" value="HTH_ARSR_2"/>
    <property type="match status" value="1"/>
</dbReference>
<keyword evidence="6" id="KW-1185">Reference proteome</keyword>
<dbReference type="Gene3D" id="1.10.10.10">
    <property type="entry name" value="Winged helix-like DNA-binding domain superfamily/Winged helix DNA-binding domain"/>
    <property type="match status" value="1"/>
</dbReference>
<evidence type="ECO:0000256" key="2">
    <source>
        <dbReference type="ARBA" id="ARBA00023125"/>
    </source>
</evidence>
<proteinExistence type="predicted"/>
<dbReference type="PRINTS" id="PR00778">
    <property type="entry name" value="HTHARSR"/>
</dbReference>
<dbReference type="PANTHER" id="PTHR43132">
    <property type="entry name" value="ARSENICAL RESISTANCE OPERON REPRESSOR ARSR-RELATED"/>
    <property type="match status" value="1"/>
</dbReference>